<protein>
    <recommendedName>
        <fullName evidence="3">Polyprotein protein</fullName>
    </recommendedName>
</protein>
<dbReference type="EMBL" id="JACXVP010000004">
    <property type="protein sequence ID" value="KAG5609857.1"/>
    <property type="molecule type" value="Genomic_DNA"/>
</dbReference>
<reference evidence="1 2" key="1">
    <citation type="submission" date="2020-09" db="EMBL/GenBank/DDBJ databases">
        <title>De no assembly of potato wild relative species, Solanum commersonii.</title>
        <authorList>
            <person name="Cho K."/>
        </authorList>
    </citation>
    <scope>NUCLEOTIDE SEQUENCE [LARGE SCALE GENOMIC DNA]</scope>
    <source>
        <strain evidence="1">LZ3.2</strain>
        <tissue evidence="1">Leaf</tissue>
    </source>
</reference>
<name>A0A9J5ZAH3_SOLCO</name>
<accession>A0A9J5ZAH3</accession>
<sequence length="240" mass="25966">MPSQNESIIHHTKAPCLGCIIDGCSLNLGMIVGQEMAMRGNVAYSGLGPSGISSTAPFVTHSPFTTPIPPRFATATASRRPLTQAVLFQMGQLAHSVDRCASRLEATIYVMIETPLNVSIDTLTTRIAACEQGQGATEEVTTLNAAIVELRKDVHQLKSTNMSMIFGNVEIPDMPADTDLPPTTIRDEKATYEGLTEREQAMIDSAKYISLADTTMAESSVIDTTDLMPKIRVLHRALML</sequence>
<dbReference type="AlphaFoldDB" id="A0A9J5ZAH3"/>
<proteinExistence type="predicted"/>
<keyword evidence="2" id="KW-1185">Reference proteome</keyword>
<gene>
    <name evidence="1" type="ORF">H5410_021138</name>
</gene>
<evidence type="ECO:0008006" key="3">
    <source>
        <dbReference type="Google" id="ProtNLM"/>
    </source>
</evidence>
<evidence type="ECO:0000313" key="1">
    <source>
        <dbReference type="EMBL" id="KAG5609857.1"/>
    </source>
</evidence>
<evidence type="ECO:0000313" key="2">
    <source>
        <dbReference type="Proteomes" id="UP000824120"/>
    </source>
</evidence>
<dbReference type="OrthoDB" id="1327523at2759"/>
<comment type="caution">
    <text evidence="1">The sequence shown here is derived from an EMBL/GenBank/DDBJ whole genome shotgun (WGS) entry which is preliminary data.</text>
</comment>
<organism evidence="1 2">
    <name type="scientific">Solanum commersonii</name>
    <name type="common">Commerson's wild potato</name>
    <name type="synonym">Commerson's nightshade</name>
    <dbReference type="NCBI Taxonomy" id="4109"/>
    <lineage>
        <taxon>Eukaryota</taxon>
        <taxon>Viridiplantae</taxon>
        <taxon>Streptophyta</taxon>
        <taxon>Embryophyta</taxon>
        <taxon>Tracheophyta</taxon>
        <taxon>Spermatophyta</taxon>
        <taxon>Magnoliopsida</taxon>
        <taxon>eudicotyledons</taxon>
        <taxon>Gunneridae</taxon>
        <taxon>Pentapetalae</taxon>
        <taxon>asterids</taxon>
        <taxon>lamiids</taxon>
        <taxon>Solanales</taxon>
        <taxon>Solanaceae</taxon>
        <taxon>Solanoideae</taxon>
        <taxon>Solaneae</taxon>
        <taxon>Solanum</taxon>
    </lineage>
</organism>
<dbReference type="Proteomes" id="UP000824120">
    <property type="component" value="Chromosome 4"/>
</dbReference>